<name>A0AAQ3NPE7_VIGMU</name>
<dbReference type="EMBL" id="CP144696">
    <property type="protein sequence ID" value="WVZ12098.1"/>
    <property type="molecule type" value="Genomic_DNA"/>
</dbReference>
<reference evidence="1 2" key="1">
    <citation type="journal article" date="2023" name="Life. Sci Alliance">
        <title>Evolutionary insights into 3D genome organization and epigenetic landscape of Vigna mungo.</title>
        <authorList>
            <person name="Junaid A."/>
            <person name="Singh B."/>
            <person name="Bhatia S."/>
        </authorList>
    </citation>
    <scope>NUCLEOTIDE SEQUENCE [LARGE SCALE GENOMIC DNA]</scope>
    <source>
        <strain evidence="1">Urdbean</strain>
    </source>
</reference>
<dbReference type="Proteomes" id="UP001374535">
    <property type="component" value="Chromosome 5"/>
</dbReference>
<dbReference type="AlphaFoldDB" id="A0AAQ3NPE7"/>
<accession>A0AAQ3NPE7</accession>
<organism evidence="1 2">
    <name type="scientific">Vigna mungo</name>
    <name type="common">Black gram</name>
    <name type="synonym">Phaseolus mungo</name>
    <dbReference type="NCBI Taxonomy" id="3915"/>
    <lineage>
        <taxon>Eukaryota</taxon>
        <taxon>Viridiplantae</taxon>
        <taxon>Streptophyta</taxon>
        <taxon>Embryophyta</taxon>
        <taxon>Tracheophyta</taxon>
        <taxon>Spermatophyta</taxon>
        <taxon>Magnoliopsida</taxon>
        <taxon>eudicotyledons</taxon>
        <taxon>Gunneridae</taxon>
        <taxon>Pentapetalae</taxon>
        <taxon>rosids</taxon>
        <taxon>fabids</taxon>
        <taxon>Fabales</taxon>
        <taxon>Fabaceae</taxon>
        <taxon>Papilionoideae</taxon>
        <taxon>50 kb inversion clade</taxon>
        <taxon>NPAAA clade</taxon>
        <taxon>indigoferoid/millettioid clade</taxon>
        <taxon>Phaseoleae</taxon>
        <taxon>Vigna</taxon>
    </lineage>
</organism>
<evidence type="ECO:0000313" key="1">
    <source>
        <dbReference type="EMBL" id="WVZ12098.1"/>
    </source>
</evidence>
<protein>
    <submittedName>
        <fullName evidence="1">Uncharacterized protein</fullName>
    </submittedName>
</protein>
<sequence>MKKAAMRYNSGFVVAFSKIEEIINSCPIPGSHYFVTILLFSPSSESQINGDILQPRMAFNHRVAISALVLLSCAVFCKKYGNLRANDSESGPHLKVSSCDCYVQFMSSLVRLFMGHIHDPEPEERGPYAENRNGAECKKSVARGHFFNPASILNRSPAHSSGLWPHAGVSDWVLVVPWPGH</sequence>
<proteinExistence type="predicted"/>
<evidence type="ECO:0000313" key="2">
    <source>
        <dbReference type="Proteomes" id="UP001374535"/>
    </source>
</evidence>
<gene>
    <name evidence="1" type="ORF">V8G54_016628</name>
</gene>
<keyword evidence="2" id="KW-1185">Reference proteome</keyword>